<keyword evidence="3" id="KW-1133">Transmembrane helix</keyword>
<keyword evidence="2" id="KW-0053">Apoptosis</keyword>
<evidence type="ECO:0000259" key="4">
    <source>
        <dbReference type="SMART" id="SM00337"/>
    </source>
</evidence>
<dbReference type="PANTHER" id="PTHR11256">
    <property type="entry name" value="BCL-2 RELATED"/>
    <property type="match status" value="1"/>
</dbReference>
<accession>A0AAJ7PBA1</accession>
<keyword evidence="3" id="KW-0812">Transmembrane</keyword>
<dbReference type="GO" id="GO:0005741">
    <property type="term" value="C:mitochondrial outer membrane"/>
    <property type="evidence" value="ECO:0007669"/>
    <property type="project" value="TreeGrafter"/>
</dbReference>
<dbReference type="RefSeq" id="XP_018497745.2">
    <property type="nucleotide sequence ID" value="XM_018642229.2"/>
</dbReference>
<dbReference type="GO" id="GO:0097192">
    <property type="term" value="P:extrinsic apoptotic signaling pathway in absence of ligand"/>
    <property type="evidence" value="ECO:0007669"/>
    <property type="project" value="TreeGrafter"/>
</dbReference>
<dbReference type="InterPro" id="IPR026298">
    <property type="entry name" value="Bcl-2_fam"/>
</dbReference>
<evidence type="ECO:0000256" key="1">
    <source>
        <dbReference type="ARBA" id="ARBA00009458"/>
    </source>
</evidence>
<dbReference type="GeneID" id="100897524"/>
<proteinExistence type="inferred from homology"/>
<evidence type="ECO:0000313" key="6">
    <source>
        <dbReference type="RefSeq" id="XP_018497745.2"/>
    </source>
</evidence>
<dbReference type="KEGG" id="goe:100897524"/>
<dbReference type="GO" id="GO:0051400">
    <property type="term" value="F:BH domain binding"/>
    <property type="evidence" value="ECO:0007669"/>
    <property type="project" value="TreeGrafter"/>
</dbReference>
<dbReference type="GO" id="GO:0008630">
    <property type="term" value="P:intrinsic apoptotic signaling pathway in response to DNA damage"/>
    <property type="evidence" value="ECO:0007669"/>
    <property type="project" value="TreeGrafter"/>
</dbReference>
<sequence length="244" mass="28153">MAIVDQKLSGDDSEDEMRLARQFPLLGGMSIPLNPFYLNNDVPSQEETEQEGRWLLTAMTTQQLQRNGIVFDEEEDPAQMIYEHLSGPEPEEIPSQDQLVANNPVFRQAGRELLAMADEFARSRERELLRRRAQSLDVSLINRENIFSILEELFHGGVTRERLVILFVFCSDLIISVLRNSPGSGIRWEILGWLWEFFCNRVCAWVQRHGGWERVLCFYLPKAVFVTTGVAITAGIAFYIWKNW</sequence>
<dbReference type="SMART" id="SM00337">
    <property type="entry name" value="BCL"/>
    <property type="match status" value="1"/>
</dbReference>
<gene>
    <name evidence="6" type="primary">LOC100897524</name>
</gene>
<dbReference type="AlphaFoldDB" id="A0AAJ7PBA1"/>
<dbReference type="Gene3D" id="1.10.437.10">
    <property type="entry name" value="Blc2-like"/>
    <property type="match status" value="1"/>
</dbReference>
<name>A0AAJ7PBA1_9ACAR</name>
<dbReference type="GO" id="GO:0042981">
    <property type="term" value="P:regulation of apoptotic process"/>
    <property type="evidence" value="ECO:0007669"/>
    <property type="project" value="InterPro"/>
</dbReference>
<dbReference type="PANTHER" id="PTHR11256:SF21">
    <property type="entry name" value="BCL-2 BCL-2 HOMOLOGY REGION 1-3 DOMAIN-CONTAINING PROTEIN"/>
    <property type="match status" value="1"/>
</dbReference>
<evidence type="ECO:0000313" key="5">
    <source>
        <dbReference type="Proteomes" id="UP000694867"/>
    </source>
</evidence>
<organism evidence="5 6">
    <name type="scientific">Galendromus occidentalis</name>
    <name type="common">western predatory mite</name>
    <dbReference type="NCBI Taxonomy" id="34638"/>
    <lineage>
        <taxon>Eukaryota</taxon>
        <taxon>Metazoa</taxon>
        <taxon>Ecdysozoa</taxon>
        <taxon>Arthropoda</taxon>
        <taxon>Chelicerata</taxon>
        <taxon>Arachnida</taxon>
        <taxon>Acari</taxon>
        <taxon>Parasitiformes</taxon>
        <taxon>Mesostigmata</taxon>
        <taxon>Gamasina</taxon>
        <taxon>Phytoseioidea</taxon>
        <taxon>Phytoseiidae</taxon>
        <taxon>Typhlodrominae</taxon>
        <taxon>Galendromus</taxon>
    </lineage>
</organism>
<feature type="transmembrane region" description="Helical" evidence="3">
    <location>
        <begin position="223"/>
        <end position="241"/>
    </location>
</feature>
<feature type="domain" description="Bcl-2 Bcl-2 homology region 1-3" evidence="4">
    <location>
        <begin position="113"/>
        <end position="212"/>
    </location>
</feature>
<reference evidence="6" key="1">
    <citation type="submission" date="2025-08" db="UniProtKB">
        <authorList>
            <consortium name="RefSeq"/>
        </authorList>
    </citation>
    <scope>IDENTIFICATION</scope>
</reference>
<dbReference type="PROSITE" id="PS50062">
    <property type="entry name" value="BCL2_FAMILY"/>
    <property type="match status" value="1"/>
</dbReference>
<dbReference type="InterPro" id="IPR046371">
    <property type="entry name" value="Bcl-2_BH1-3"/>
</dbReference>
<protein>
    <submittedName>
        <fullName evidence="6">Apoptosis regulator BAX</fullName>
    </submittedName>
</protein>
<dbReference type="GO" id="GO:0001836">
    <property type="term" value="P:release of cytochrome c from mitochondria"/>
    <property type="evidence" value="ECO:0007669"/>
    <property type="project" value="TreeGrafter"/>
</dbReference>
<keyword evidence="5" id="KW-1185">Reference proteome</keyword>
<dbReference type="Pfam" id="PF00452">
    <property type="entry name" value="Bcl-2"/>
    <property type="match status" value="1"/>
</dbReference>
<keyword evidence="3" id="KW-0472">Membrane</keyword>
<dbReference type="Proteomes" id="UP000694867">
    <property type="component" value="Unplaced"/>
</dbReference>
<evidence type="ECO:0000256" key="2">
    <source>
        <dbReference type="ARBA" id="ARBA00022703"/>
    </source>
</evidence>
<evidence type="ECO:0000256" key="3">
    <source>
        <dbReference type="SAM" id="Phobius"/>
    </source>
</evidence>
<dbReference type="InterPro" id="IPR002475">
    <property type="entry name" value="Bcl2-like"/>
</dbReference>
<comment type="similarity">
    <text evidence="1">Belongs to the Bcl-2 family.</text>
</comment>
<dbReference type="SUPFAM" id="SSF56854">
    <property type="entry name" value="Bcl-2 inhibitors of programmed cell death"/>
    <property type="match status" value="1"/>
</dbReference>
<dbReference type="InterPro" id="IPR036834">
    <property type="entry name" value="Bcl-2-like_sf"/>
</dbReference>